<evidence type="ECO:0000313" key="3">
    <source>
        <dbReference type="Proteomes" id="UP001066276"/>
    </source>
</evidence>
<organism evidence="2 3">
    <name type="scientific">Pleurodeles waltl</name>
    <name type="common">Iberian ribbed newt</name>
    <dbReference type="NCBI Taxonomy" id="8319"/>
    <lineage>
        <taxon>Eukaryota</taxon>
        <taxon>Metazoa</taxon>
        <taxon>Chordata</taxon>
        <taxon>Craniata</taxon>
        <taxon>Vertebrata</taxon>
        <taxon>Euteleostomi</taxon>
        <taxon>Amphibia</taxon>
        <taxon>Batrachia</taxon>
        <taxon>Caudata</taxon>
        <taxon>Salamandroidea</taxon>
        <taxon>Salamandridae</taxon>
        <taxon>Pleurodelinae</taxon>
        <taxon>Pleurodeles</taxon>
    </lineage>
</organism>
<accession>A0AAV7N476</accession>
<evidence type="ECO:0000256" key="1">
    <source>
        <dbReference type="SAM" id="MobiDB-lite"/>
    </source>
</evidence>
<feature type="compositionally biased region" description="Basic and acidic residues" evidence="1">
    <location>
        <begin position="145"/>
        <end position="161"/>
    </location>
</feature>
<sequence>MVENAAAVREALRVLCEAGRDDLIQPDILSQAWVGLERPKHVTACGVATAVLACLPLKQRSNRNMNARCLGDKKRKIKKESPSCAEWLTGSSVAGVLGEERRGRAYTGAQAAAGRRLVSEGRASGECIREMGSGMRRAMSAPPAEQEKIKDRHESEPEREQFLSNASA</sequence>
<reference evidence="2" key="1">
    <citation type="journal article" date="2022" name="bioRxiv">
        <title>Sequencing and chromosome-scale assembly of the giantPleurodeles waltlgenome.</title>
        <authorList>
            <person name="Brown T."/>
            <person name="Elewa A."/>
            <person name="Iarovenko S."/>
            <person name="Subramanian E."/>
            <person name="Araus A.J."/>
            <person name="Petzold A."/>
            <person name="Susuki M."/>
            <person name="Suzuki K.-i.T."/>
            <person name="Hayashi T."/>
            <person name="Toyoda A."/>
            <person name="Oliveira C."/>
            <person name="Osipova E."/>
            <person name="Leigh N.D."/>
            <person name="Simon A."/>
            <person name="Yun M.H."/>
        </authorList>
    </citation>
    <scope>NUCLEOTIDE SEQUENCE</scope>
    <source>
        <strain evidence="2">20211129_DDA</strain>
        <tissue evidence="2">Liver</tissue>
    </source>
</reference>
<dbReference type="AlphaFoldDB" id="A0AAV7N476"/>
<evidence type="ECO:0000313" key="2">
    <source>
        <dbReference type="EMBL" id="KAJ1110351.1"/>
    </source>
</evidence>
<keyword evidence="3" id="KW-1185">Reference proteome</keyword>
<comment type="caution">
    <text evidence="2">The sequence shown here is derived from an EMBL/GenBank/DDBJ whole genome shotgun (WGS) entry which is preliminary data.</text>
</comment>
<feature type="region of interest" description="Disordered" evidence="1">
    <location>
        <begin position="132"/>
        <end position="168"/>
    </location>
</feature>
<dbReference type="EMBL" id="JANPWB010000013">
    <property type="protein sequence ID" value="KAJ1110351.1"/>
    <property type="molecule type" value="Genomic_DNA"/>
</dbReference>
<proteinExistence type="predicted"/>
<gene>
    <name evidence="2" type="ORF">NDU88_007704</name>
</gene>
<name>A0AAV7N476_PLEWA</name>
<protein>
    <submittedName>
        <fullName evidence="2">Uncharacterized protein</fullName>
    </submittedName>
</protein>
<dbReference type="Proteomes" id="UP001066276">
    <property type="component" value="Chromosome 9"/>
</dbReference>